<keyword evidence="1" id="KW-0472">Membrane</keyword>
<dbReference type="AlphaFoldDB" id="A0A382R7V8"/>
<dbReference type="EMBL" id="UINC01119760">
    <property type="protein sequence ID" value="SVC93824.1"/>
    <property type="molecule type" value="Genomic_DNA"/>
</dbReference>
<feature type="transmembrane region" description="Helical" evidence="1">
    <location>
        <begin position="6"/>
        <end position="26"/>
    </location>
</feature>
<accession>A0A382R7V8</accession>
<evidence type="ECO:0000256" key="1">
    <source>
        <dbReference type="SAM" id="Phobius"/>
    </source>
</evidence>
<gene>
    <name evidence="2" type="ORF">METZ01_LOCUS346678</name>
</gene>
<reference evidence="2" key="1">
    <citation type="submission" date="2018-05" db="EMBL/GenBank/DDBJ databases">
        <authorList>
            <person name="Lanie J.A."/>
            <person name="Ng W.-L."/>
            <person name="Kazmierczak K.M."/>
            <person name="Andrzejewski T.M."/>
            <person name="Davidsen T.M."/>
            <person name="Wayne K.J."/>
            <person name="Tettelin H."/>
            <person name="Glass J.I."/>
            <person name="Rusch D."/>
            <person name="Podicherti R."/>
            <person name="Tsui H.-C.T."/>
            <person name="Winkler M.E."/>
        </authorList>
    </citation>
    <scope>NUCLEOTIDE SEQUENCE</scope>
</reference>
<keyword evidence="1" id="KW-1133">Transmembrane helix</keyword>
<organism evidence="2">
    <name type="scientific">marine metagenome</name>
    <dbReference type="NCBI Taxonomy" id="408172"/>
    <lineage>
        <taxon>unclassified sequences</taxon>
        <taxon>metagenomes</taxon>
        <taxon>ecological metagenomes</taxon>
    </lineage>
</organism>
<sequence>MNGYGLYVFSSFIFTLVSFAGLYLIIKSQLIKEQKKFTAKFGSLTLDKVLAAKTQKTNKEILAAGIFSKI</sequence>
<protein>
    <submittedName>
        <fullName evidence="2">Uncharacterized protein</fullName>
    </submittedName>
</protein>
<name>A0A382R7V8_9ZZZZ</name>
<proteinExistence type="predicted"/>
<keyword evidence="1" id="KW-0812">Transmembrane</keyword>
<evidence type="ECO:0000313" key="2">
    <source>
        <dbReference type="EMBL" id="SVC93824.1"/>
    </source>
</evidence>